<name>A0ABR1R4A8_9PEZI</name>
<dbReference type="Gene3D" id="4.10.240.10">
    <property type="entry name" value="Zn(2)-C6 fungal-type DNA-binding domain"/>
    <property type="match status" value="1"/>
</dbReference>
<reference evidence="3 4" key="1">
    <citation type="submission" date="2023-01" db="EMBL/GenBank/DDBJ databases">
        <title>Analysis of 21 Apiospora genomes using comparative genomics revels a genus with tremendous synthesis potential of carbohydrate active enzymes and secondary metabolites.</title>
        <authorList>
            <person name="Sorensen T."/>
        </authorList>
    </citation>
    <scope>NUCLEOTIDE SEQUENCE [LARGE SCALE GENOMIC DNA]</scope>
    <source>
        <strain evidence="3 4">CBS 20057</strain>
    </source>
</reference>
<feature type="domain" description="Zn(2)-C6 fungal-type" evidence="2">
    <location>
        <begin position="24"/>
        <end position="54"/>
    </location>
</feature>
<dbReference type="PROSITE" id="PS50048">
    <property type="entry name" value="ZN2_CY6_FUNGAL_2"/>
    <property type="match status" value="1"/>
</dbReference>
<dbReference type="Pfam" id="PF00172">
    <property type="entry name" value="Zn_clus"/>
    <property type="match status" value="1"/>
</dbReference>
<dbReference type="PROSITE" id="PS00463">
    <property type="entry name" value="ZN2_CY6_FUNGAL_1"/>
    <property type="match status" value="1"/>
</dbReference>
<dbReference type="InterPro" id="IPR001138">
    <property type="entry name" value="Zn2Cys6_DnaBD"/>
</dbReference>
<dbReference type="EMBL" id="JAQQWI010000019">
    <property type="protein sequence ID" value="KAK7999029.1"/>
    <property type="molecule type" value="Genomic_DNA"/>
</dbReference>
<protein>
    <recommendedName>
        <fullName evidence="2">Zn(2)-C6 fungal-type domain-containing protein</fullName>
    </recommendedName>
</protein>
<evidence type="ECO:0000313" key="4">
    <source>
        <dbReference type="Proteomes" id="UP001396898"/>
    </source>
</evidence>
<accession>A0ABR1R4A8</accession>
<dbReference type="CDD" id="cd00067">
    <property type="entry name" value="GAL4"/>
    <property type="match status" value="1"/>
</dbReference>
<evidence type="ECO:0000256" key="1">
    <source>
        <dbReference type="ARBA" id="ARBA00023242"/>
    </source>
</evidence>
<dbReference type="SMART" id="SM00066">
    <property type="entry name" value="GAL4"/>
    <property type="match status" value="1"/>
</dbReference>
<dbReference type="Proteomes" id="UP001396898">
    <property type="component" value="Unassembled WGS sequence"/>
</dbReference>
<keyword evidence="4" id="KW-1185">Reference proteome</keyword>
<evidence type="ECO:0000259" key="2">
    <source>
        <dbReference type="PROSITE" id="PS50048"/>
    </source>
</evidence>
<keyword evidence="1" id="KW-0539">Nucleus</keyword>
<sequence length="485" mass="53233">MASEAPLQPSGSAGADAPMIWRRACVACTKAKRQCTKQVPSCRRCAAKRIPCAYPPPRPNLELEAPAASAATDTSMLLDFEVTNLDIEQLSGIVELPTMTTASPKGHEAVSADAVAGAGADGPDLGSAVDSSSADQSMVVANIPAAADGPEVDWFLAQSSFVHEKTAPDGILLDLPTNHMVDQMLHLVDTVKKWLREWVTDGHSPLHHRQLYHNKMPRCVQDAYSTMALYFLARGSANQNSIFQLVDDRVTQLFEDQLREDLSSSSAGSGSQARDLFSRLSRVQALVAYQMVRLFDGDIRMRARAEADIPTLTAWTRDLWTQTRRSVAPTPGGDASTSPLNQSIPFDGIVSLDAAVVTWKLWILTESIRRTWLVANLMMEVYHYIKHGWSKCPGSIAFTMRAGLWGAETAWAWSAGQRRRGDALFVPIFEQLRMMDTVRPSQVDEFGHALLGMTWGLERMARWHGDGMGGRLGSPLARRSDIVSI</sequence>
<comment type="caution">
    <text evidence="3">The sequence shown here is derived from an EMBL/GenBank/DDBJ whole genome shotgun (WGS) entry which is preliminary data.</text>
</comment>
<evidence type="ECO:0000313" key="3">
    <source>
        <dbReference type="EMBL" id="KAK7999029.1"/>
    </source>
</evidence>
<dbReference type="SUPFAM" id="SSF57701">
    <property type="entry name" value="Zn2/Cys6 DNA-binding domain"/>
    <property type="match status" value="1"/>
</dbReference>
<proteinExistence type="predicted"/>
<gene>
    <name evidence="3" type="ORF">PG991_014704</name>
</gene>
<organism evidence="3 4">
    <name type="scientific">Apiospora marii</name>
    <dbReference type="NCBI Taxonomy" id="335849"/>
    <lineage>
        <taxon>Eukaryota</taxon>
        <taxon>Fungi</taxon>
        <taxon>Dikarya</taxon>
        <taxon>Ascomycota</taxon>
        <taxon>Pezizomycotina</taxon>
        <taxon>Sordariomycetes</taxon>
        <taxon>Xylariomycetidae</taxon>
        <taxon>Amphisphaeriales</taxon>
        <taxon>Apiosporaceae</taxon>
        <taxon>Apiospora</taxon>
    </lineage>
</organism>
<dbReference type="InterPro" id="IPR036864">
    <property type="entry name" value="Zn2-C6_fun-type_DNA-bd_sf"/>
</dbReference>